<keyword evidence="4" id="KW-1185">Reference proteome</keyword>
<sequence length="355" mass="39266">MNAFGKTNGRSAGAPQSPNYNRRITDASQVTGNSSARALLTAPLSGHSAGARKAAHCGAGDGGSVDGRSWKTQGNRLEGGSPAATGTTSRLARPTIASALRASSNQQSVKQQRERSAAALTASLNRSEKVNAKSKTVATGGWVKKDREMTESAKQAARTRLWPPKKAAGGEALRLKKETFAINLDEYLEEDEPGLEGELPAEDLSNRLLEAGVQTNEQEILSRGPLPGLRVVIPSQPLMEKIERERREAKSRLERQSTRRFASYELQKEQHLDELKEFSERHAVTKRSPKRPPPVMYASYDNQYQNVFKSMDDFFTREVPKSESITDIKERIKRKEQELLSLFDGVDHLKEQPKV</sequence>
<dbReference type="Proteomes" id="UP001500889">
    <property type="component" value="Chromosome E"/>
</dbReference>
<feature type="coiled-coil region" evidence="1">
    <location>
        <begin position="239"/>
        <end position="281"/>
    </location>
</feature>
<organism evidence="3 4">
    <name type="scientific">Drosophila madeirensis</name>
    <name type="common">Fruit fly</name>
    <dbReference type="NCBI Taxonomy" id="30013"/>
    <lineage>
        <taxon>Eukaryota</taxon>
        <taxon>Metazoa</taxon>
        <taxon>Ecdysozoa</taxon>
        <taxon>Arthropoda</taxon>
        <taxon>Hexapoda</taxon>
        <taxon>Insecta</taxon>
        <taxon>Pterygota</taxon>
        <taxon>Neoptera</taxon>
        <taxon>Endopterygota</taxon>
        <taxon>Diptera</taxon>
        <taxon>Brachycera</taxon>
        <taxon>Muscomorpha</taxon>
        <taxon>Ephydroidea</taxon>
        <taxon>Drosophilidae</taxon>
        <taxon>Drosophila</taxon>
        <taxon>Sophophora</taxon>
    </lineage>
</organism>
<feature type="compositionally biased region" description="Polar residues" evidence="2">
    <location>
        <begin position="8"/>
        <end position="36"/>
    </location>
</feature>
<feature type="region of interest" description="Disordered" evidence="2">
    <location>
        <begin position="1"/>
        <end position="90"/>
    </location>
</feature>
<evidence type="ECO:0000313" key="3">
    <source>
        <dbReference type="EMBL" id="BFG03320.1"/>
    </source>
</evidence>
<protein>
    <submittedName>
        <fullName evidence="3">Uncharacterized protein</fullName>
    </submittedName>
</protein>
<gene>
    <name evidence="3" type="ORF">DMAD_02608</name>
</gene>
<evidence type="ECO:0000256" key="2">
    <source>
        <dbReference type="SAM" id="MobiDB-lite"/>
    </source>
</evidence>
<evidence type="ECO:0000313" key="4">
    <source>
        <dbReference type="Proteomes" id="UP001500889"/>
    </source>
</evidence>
<keyword evidence="1" id="KW-0175">Coiled coil</keyword>
<proteinExistence type="predicted"/>
<name>A0AAU9G6X7_DROMD</name>
<evidence type="ECO:0000256" key="1">
    <source>
        <dbReference type="SAM" id="Coils"/>
    </source>
</evidence>
<reference evidence="3 4" key="1">
    <citation type="submission" date="2024-02" db="EMBL/GenBank/DDBJ databases">
        <title>A chromosome-level genome assembly of Drosophila madeirensis, a fruit fly species endemic to Madeira island.</title>
        <authorList>
            <person name="Tomihara K."/>
            <person name="Llopart A."/>
            <person name="Yamamoto D."/>
        </authorList>
    </citation>
    <scope>NUCLEOTIDE SEQUENCE [LARGE SCALE GENOMIC DNA]</scope>
    <source>
        <strain evidence="3 4">RF1</strain>
    </source>
</reference>
<dbReference type="AlphaFoldDB" id="A0AAU9G6X7"/>
<accession>A0AAU9G6X7</accession>
<dbReference type="EMBL" id="AP029267">
    <property type="protein sequence ID" value="BFG03320.1"/>
    <property type="molecule type" value="Genomic_DNA"/>
</dbReference>